<dbReference type="SUPFAM" id="SSF63501">
    <property type="entry name" value="Frizzled cysteine-rich domain"/>
    <property type="match status" value="1"/>
</dbReference>
<evidence type="ECO:0000313" key="2">
    <source>
        <dbReference type="EMBL" id="ABO94292.1"/>
    </source>
</evidence>
<dbReference type="HOGENOM" id="CLU_984805_0_0_1"/>
<dbReference type="EMBL" id="CP000581">
    <property type="protein sequence ID" value="ABO94292.1"/>
    <property type="molecule type" value="Genomic_DNA"/>
</dbReference>
<dbReference type="Gene3D" id="1.10.2000.10">
    <property type="entry name" value="Frizzled cysteine-rich domain"/>
    <property type="match status" value="1"/>
</dbReference>
<evidence type="ECO:0008006" key="4">
    <source>
        <dbReference type="Google" id="ProtNLM"/>
    </source>
</evidence>
<feature type="chain" id="PRO_5002671921" description="FZ domain-containing protein" evidence="1">
    <location>
        <begin position="32"/>
        <end position="283"/>
    </location>
</feature>
<dbReference type="Gramene" id="ABO94292">
    <property type="protein sequence ID" value="ABO94292"/>
    <property type="gene ID" value="OSTLU_29206"/>
</dbReference>
<dbReference type="OMA" id="TLRRWFC"/>
<keyword evidence="3" id="KW-1185">Reference proteome</keyword>
<evidence type="ECO:0000313" key="3">
    <source>
        <dbReference type="Proteomes" id="UP000001568"/>
    </source>
</evidence>
<dbReference type="KEGG" id="olu:OSTLU_29206"/>
<keyword evidence="1" id="KW-0732">Signal</keyword>
<gene>
    <name evidence="2" type="ORF">OSTLU_29206</name>
</gene>
<dbReference type="RefSeq" id="XP_001416000.1">
    <property type="nucleotide sequence ID" value="XM_001415963.1"/>
</dbReference>
<dbReference type="GeneID" id="4999622"/>
<dbReference type="InterPro" id="IPR036790">
    <property type="entry name" value="Frizzled_dom_sf"/>
</dbReference>
<proteinExistence type="predicted"/>
<reference evidence="2 3" key="1">
    <citation type="journal article" date="2007" name="Proc. Natl. Acad. Sci. U.S.A.">
        <title>The tiny eukaryote Ostreococcus provides genomic insights into the paradox of plankton speciation.</title>
        <authorList>
            <person name="Palenik B."/>
            <person name="Grimwood J."/>
            <person name="Aerts A."/>
            <person name="Rouze P."/>
            <person name="Salamov A."/>
            <person name="Putnam N."/>
            <person name="Dupont C."/>
            <person name="Jorgensen R."/>
            <person name="Derelle E."/>
            <person name="Rombauts S."/>
            <person name="Zhou K."/>
            <person name="Otillar R."/>
            <person name="Merchant S.S."/>
            <person name="Podell S."/>
            <person name="Gaasterland T."/>
            <person name="Napoli C."/>
            <person name="Gendler K."/>
            <person name="Manuell A."/>
            <person name="Tai V."/>
            <person name="Vallon O."/>
            <person name="Piganeau G."/>
            <person name="Jancek S."/>
            <person name="Heijde M."/>
            <person name="Jabbari K."/>
            <person name="Bowler C."/>
            <person name="Lohr M."/>
            <person name="Robbens S."/>
            <person name="Werner G."/>
            <person name="Dubchak I."/>
            <person name="Pazour G.J."/>
            <person name="Ren Q."/>
            <person name="Paulsen I."/>
            <person name="Delwiche C."/>
            <person name="Schmutz J."/>
            <person name="Rokhsar D."/>
            <person name="Van de Peer Y."/>
            <person name="Moreau H."/>
            <person name="Grigoriev I.V."/>
        </authorList>
    </citation>
    <scope>NUCLEOTIDE SEQUENCE [LARGE SCALE GENOMIC DNA]</scope>
    <source>
        <strain evidence="2 3">CCE9901</strain>
    </source>
</reference>
<dbReference type="AlphaFoldDB" id="A4RS11"/>
<sequence>MSRAGPRPRARARVVASLIASCAAFARLARADATSASSPHPYLSFDVSNINTDVSADFFADASAIGGSTDSAEYFKCRHGCVSSDAVTLEFCDERVQYTFCKRGSAATLAAGTSDQASVDLMEQALRKQYLNLIRQLTFEPTAGCRATLRRWFCFEYFSRCNVDETRFMPTCTATCIAVKKSCGEANSAFINCGLEYEEQDFGGNTPATFYTGGSYDGNGTYYNDAEGKANGNYIYGRKPNGENGTAIFEPSPGKCTGGAALASARVALFAATVFASFASIAA</sequence>
<dbReference type="Proteomes" id="UP000001568">
    <property type="component" value="Chromosome 1"/>
</dbReference>
<name>A4RS11_OSTLU</name>
<organism evidence="2 3">
    <name type="scientific">Ostreococcus lucimarinus (strain CCE9901)</name>
    <dbReference type="NCBI Taxonomy" id="436017"/>
    <lineage>
        <taxon>Eukaryota</taxon>
        <taxon>Viridiplantae</taxon>
        <taxon>Chlorophyta</taxon>
        <taxon>Mamiellophyceae</taxon>
        <taxon>Mamiellales</taxon>
        <taxon>Bathycoccaceae</taxon>
        <taxon>Ostreococcus</taxon>
    </lineage>
</organism>
<accession>A4RS11</accession>
<evidence type="ECO:0000256" key="1">
    <source>
        <dbReference type="SAM" id="SignalP"/>
    </source>
</evidence>
<dbReference type="OrthoDB" id="10684785at2759"/>
<feature type="signal peptide" evidence="1">
    <location>
        <begin position="1"/>
        <end position="31"/>
    </location>
</feature>
<protein>
    <recommendedName>
        <fullName evidence="4">FZ domain-containing protein</fullName>
    </recommendedName>
</protein>